<dbReference type="EMBL" id="QWLB01000001">
    <property type="protein sequence ID" value="RIH93994.1"/>
    <property type="molecule type" value="Genomic_DNA"/>
</dbReference>
<comment type="caution">
    <text evidence="2">The sequence shown here is derived from an EMBL/GenBank/DDBJ whole genome shotgun (WGS) entry which is preliminary data.</text>
</comment>
<dbReference type="Proteomes" id="UP000266178">
    <property type="component" value="Unassembled WGS sequence"/>
</dbReference>
<reference evidence="2 3" key="1">
    <citation type="submission" date="2018-08" db="EMBL/GenBank/DDBJ databases">
        <title>Meiothermus granaticius genome AF-68 sequencing project.</title>
        <authorList>
            <person name="Da Costa M.S."/>
            <person name="Albuquerque L."/>
            <person name="Raposo P."/>
            <person name="Froufe H.J.C."/>
            <person name="Barroso C.S."/>
            <person name="Egas C."/>
        </authorList>
    </citation>
    <scope>NUCLEOTIDE SEQUENCE [LARGE SCALE GENOMIC DNA]</scope>
    <source>
        <strain evidence="2 3">AF-68</strain>
    </source>
</reference>
<feature type="compositionally biased region" description="Basic and acidic residues" evidence="1">
    <location>
        <begin position="45"/>
        <end position="56"/>
    </location>
</feature>
<feature type="compositionally biased region" description="Basic residues" evidence="1">
    <location>
        <begin position="57"/>
        <end position="67"/>
    </location>
</feature>
<dbReference type="AlphaFoldDB" id="A0A399FBL2"/>
<evidence type="ECO:0000313" key="2">
    <source>
        <dbReference type="EMBL" id="RIH93994.1"/>
    </source>
</evidence>
<organism evidence="2 3">
    <name type="scientific">Meiothermus granaticius NBRC 107808</name>
    <dbReference type="NCBI Taxonomy" id="1227551"/>
    <lineage>
        <taxon>Bacteria</taxon>
        <taxon>Thermotogati</taxon>
        <taxon>Deinococcota</taxon>
        <taxon>Deinococci</taxon>
        <taxon>Thermales</taxon>
        <taxon>Thermaceae</taxon>
        <taxon>Meiothermus</taxon>
    </lineage>
</organism>
<name>A0A399FBL2_9DEIN</name>
<gene>
    <name evidence="2" type="ORF">Mgrana_00080</name>
</gene>
<accession>A0A399FBL2</accession>
<keyword evidence="3" id="KW-1185">Reference proteome</keyword>
<evidence type="ECO:0000313" key="3">
    <source>
        <dbReference type="Proteomes" id="UP000266178"/>
    </source>
</evidence>
<evidence type="ECO:0000256" key="1">
    <source>
        <dbReference type="SAM" id="MobiDB-lite"/>
    </source>
</evidence>
<sequence>MLRIRLLRAVEHGGRWLTRGQTLSLPADTARLWARVGLAEIVEPPKNEEVNHEPNRRPKQLRKPRGG</sequence>
<proteinExistence type="predicted"/>
<protein>
    <submittedName>
        <fullName evidence="2">Uncharacterized protein</fullName>
    </submittedName>
</protein>
<feature type="region of interest" description="Disordered" evidence="1">
    <location>
        <begin position="45"/>
        <end position="67"/>
    </location>
</feature>